<organism evidence="2 3">
    <name type="scientific">Dokdonella fugitiva</name>
    <dbReference type="NCBI Taxonomy" id="328517"/>
    <lineage>
        <taxon>Bacteria</taxon>
        <taxon>Pseudomonadati</taxon>
        <taxon>Pseudomonadota</taxon>
        <taxon>Gammaproteobacteria</taxon>
        <taxon>Lysobacterales</taxon>
        <taxon>Rhodanobacteraceae</taxon>
        <taxon>Dokdonella</taxon>
    </lineage>
</organism>
<name>A0A839FA82_9GAMM</name>
<comment type="caution">
    <text evidence="2">The sequence shown here is derived from an EMBL/GenBank/DDBJ whole genome shotgun (WGS) entry which is preliminary data.</text>
</comment>
<evidence type="ECO:0000313" key="3">
    <source>
        <dbReference type="Proteomes" id="UP000550401"/>
    </source>
</evidence>
<protein>
    <submittedName>
        <fullName evidence="2">Uncharacterized protein</fullName>
    </submittedName>
</protein>
<accession>A0A839FA82</accession>
<keyword evidence="1" id="KW-0732">Signal</keyword>
<dbReference type="AlphaFoldDB" id="A0A839FA82"/>
<gene>
    <name evidence="2" type="ORF">FHW12_003297</name>
</gene>
<evidence type="ECO:0000256" key="1">
    <source>
        <dbReference type="SAM" id="SignalP"/>
    </source>
</evidence>
<dbReference type="EMBL" id="JACGXL010000005">
    <property type="protein sequence ID" value="MBA8889061.1"/>
    <property type="molecule type" value="Genomic_DNA"/>
</dbReference>
<sequence length="541" mass="59198">MGLMGIVASVVALASIEAVAVETPGVPIAFKPAAVVDAQGRIDVWALRRDVAEVEAHLASDDTDHCWPEGDEGEEPSAAEAARAEAASRACVAATAQAYADYARYRDALNAAWLAPLRTAIEHGDAVAEVILRQCSTTPVLDRRGIESTCDDDEARQAIARTRLGRIGFVPAMDPQRDIVNWQRQPDGKRALRENQQRVLEALRHGAMAFDFIDIDAGGNVARDADEFDAFRRWAVIEAVMQDAPRAFTILPHTNSAGWKTAAFAELHLNRTSLTPGFLAWGPELYYGGSPSPWSGIDYWRSGPKIVFYGDAQVAAAGPDVAAFRRERADTLAAAEAGVDRYLQQDPRWAVFLLHRVGHHEWVPDGMRSDTGRLDASWDGEWELKREATNWLGPMHEARGHARIRRDADGNARIDVHAEQAAEPVRDVEDCALRYSGGLTYFPQVTAAGQSPQLTTLGYFYDGGGTKPGSFGADGANAAAVAPFDPRKRYRQVLMQCANAEAADNDRVRFLLLAGDVLVEFAVATPFSGKDLHVRHYERTR</sequence>
<evidence type="ECO:0000313" key="2">
    <source>
        <dbReference type="EMBL" id="MBA8889061.1"/>
    </source>
</evidence>
<feature type="chain" id="PRO_5032773961" evidence="1">
    <location>
        <begin position="21"/>
        <end position="541"/>
    </location>
</feature>
<keyword evidence="3" id="KW-1185">Reference proteome</keyword>
<dbReference type="RefSeq" id="WP_182532098.1">
    <property type="nucleotide sequence ID" value="NZ_JACGXL010000005.1"/>
</dbReference>
<dbReference type="Proteomes" id="UP000550401">
    <property type="component" value="Unassembled WGS sequence"/>
</dbReference>
<reference evidence="2 3" key="1">
    <citation type="submission" date="2020-07" db="EMBL/GenBank/DDBJ databases">
        <title>Genomic Encyclopedia of Type Strains, Phase IV (KMG-V): Genome sequencing to study the core and pangenomes of soil and plant-associated prokaryotes.</title>
        <authorList>
            <person name="Whitman W."/>
        </authorList>
    </citation>
    <scope>NUCLEOTIDE SEQUENCE [LARGE SCALE GENOMIC DNA]</scope>
    <source>
        <strain evidence="2 3">RH2WT43</strain>
    </source>
</reference>
<feature type="signal peptide" evidence="1">
    <location>
        <begin position="1"/>
        <end position="20"/>
    </location>
</feature>
<proteinExistence type="predicted"/>